<evidence type="ECO:0000256" key="5">
    <source>
        <dbReference type="ARBA" id="ARBA00023136"/>
    </source>
</evidence>
<evidence type="ECO:0000256" key="1">
    <source>
        <dbReference type="ARBA" id="ARBA00004651"/>
    </source>
</evidence>
<dbReference type="PANTHER" id="PTHR23513:SF11">
    <property type="entry name" value="STAPHYLOFERRIN A TRANSPORTER"/>
    <property type="match status" value="1"/>
</dbReference>
<sequence>MRSQLTELRSHRGFSALAISRFISNVGNGISPVALAFGVLALPGATAKDLSIVMAARMFPMIALMLFGGVIGDRFKRNRIVGGADVIGSGFAAISAISLIVGHSSVFLLALMGALFGILNALWWPAMSGVLPEILPKAKLQHGNAVISMTTNIGYVIGALIGGTLVTAFGSGWALLVDAISFFVAGLIVWNLDLPTIIREAKNTVFQDLKSGWFEFISRSWVVTMVVAFAIINLGFESMLQVLGPLNFADIASGPKFWSFNLAALTLGMLSGSLISLKVHFPRPLFFAMLVIAASSVWDFSLAMKSPLWVSLICAFFSGMAVDIFMVVWNTSLQAHIPEESYSRVVAYDAFGSFGLSPLGIAIAGPLAQSFGVSTMIYVTGSMTLIAALTSLFVKSVRDLKPVVNP</sequence>
<protein>
    <submittedName>
        <fullName evidence="8">Unannotated protein</fullName>
    </submittedName>
</protein>
<gene>
    <name evidence="8" type="ORF">UFOPK4010_00793</name>
</gene>
<feature type="transmembrane region" description="Helical" evidence="6">
    <location>
        <begin position="145"/>
        <end position="166"/>
    </location>
</feature>
<dbReference type="GO" id="GO:0005886">
    <property type="term" value="C:plasma membrane"/>
    <property type="evidence" value="ECO:0007669"/>
    <property type="project" value="UniProtKB-SubCell"/>
</dbReference>
<dbReference type="Pfam" id="PF07690">
    <property type="entry name" value="MFS_1"/>
    <property type="match status" value="1"/>
</dbReference>
<organism evidence="8">
    <name type="scientific">freshwater metagenome</name>
    <dbReference type="NCBI Taxonomy" id="449393"/>
    <lineage>
        <taxon>unclassified sequences</taxon>
        <taxon>metagenomes</taxon>
        <taxon>ecological metagenomes</taxon>
    </lineage>
</organism>
<evidence type="ECO:0000256" key="4">
    <source>
        <dbReference type="ARBA" id="ARBA00022989"/>
    </source>
</evidence>
<feature type="transmembrane region" description="Helical" evidence="6">
    <location>
        <begin position="256"/>
        <end position="277"/>
    </location>
</feature>
<keyword evidence="2" id="KW-1003">Cell membrane</keyword>
<dbReference type="EMBL" id="CAFBOU010000061">
    <property type="protein sequence ID" value="CAB4994286.1"/>
    <property type="molecule type" value="Genomic_DNA"/>
</dbReference>
<dbReference type="Gene3D" id="1.20.1250.20">
    <property type="entry name" value="MFS general substrate transporter like domains"/>
    <property type="match status" value="1"/>
</dbReference>
<evidence type="ECO:0000259" key="7">
    <source>
        <dbReference type="PROSITE" id="PS50850"/>
    </source>
</evidence>
<accession>A0A6J7NME0</accession>
<feature type="transmembrane region" description="Helical" evidence="6">
    <location>
        <begin position="172"/>
        <end position="192"/>
    </location>
</feature>
<dbReference type="SUPFAM" id="SSF103473">
    <property type="entry name" value="MFS general substrate transporter"/>
    <property type="match status" value="1"/>
</dbReference>
<feature type="transmembrane region" description="Helical" evidence="6">
    <location>
        <begin position="284"/>
        <end position="303"/>
    </location>
</feature>
<dbReference type="CDD" id="cd06173">
    <property type="entry name" value="MFS_MefA_like"/>
    <property type="match status" value="1"/>
</dbReference>
<dbReference type="AlphaFoldDB" id="A0A6J7NME0"/>
<dbReference type="InterPro" id="IPR011701">
    <property type="entry name" value="MFS"/>
</dbReference>
<dbReference type="InterPro" id="IPR036259">
    <property type="entry name" value="MFS_trans_sf"/>
</dbReference>
<evidence type="ECO:0000313" key="8">
    <source>
        <dbReference type="EMBL" id="CAB4994286.1"/>
    </source>
</evidence>
<feature type="transmembrane region" description="Helical" evidence="6">
    <location>
        <begin position="80"/>
        <end position="100"/>
    </location>
</feature>
<evidence type="ECO:0000256" key="6">
    <source>
        <dbReference type="SAM" id="Phobius"/>
    </source>
</evidence>
<feature type="transmembrane region" description="Helical" evidence="6">
    <location>
        <begin position="371"/>
        <end position="394"/>
    </location>
</feature>
<feature type="transmembrane region" description="Helical" evidence="6">
    <location>
        <begin position="50"/>
        <end position="68"/>
    </location>
</feature>
<proteinExistence type="predicted"/>
<feature type="transmembrane region" description="Helical" evidence="6">
    <location>
        <begin position="213"/>
        <end position="236"/>
    </location>
</feature>
<keyword evidence="5 6" id="KW-0472">Membrane</keyword>
<feature type="transmembrane region" description="Helical" evidence="6">
    <location>
        <begin position="106"/>
        <end position="124"/>
    </location>
</feature>
<feature type="domain" description="Major facilitator superfamily (MFS) profile" evidence="7">
    <location>
        <begin position="13"/>
        <end position="399"/>
    </location>
</feature>
<name>A0A6J7NME0_9ZZZZ</name>
<evidence type="ECO:0000256" key="2">
    <source>
        <dbReference type="ARBA" id="ARBA00022475"/>
    </source>
</evidence>
<dbReference type="InterPro" id="IPR020846">
    <property type="entry name" value="MFS_dom"/>
</dbReference>
<feature type="transmembrane region" description="Helical" evidence="6">
    <location>
        <begin position="21"/>
        <end position="44"/>
    </location>
</feature>
<dbReference type="GO" id="GO:0022857">
    <property type="term" value="F:transmembrane transporter activity"/>
    <property type="evidence" value="ECO:0007669"/>
    <property type="project" value="InterPro"/>
</dbReference>
<feature type="transmembrane region" description="Helical" evidence="6">
    <location>
        <begin position="309"/>
        <end position="333"/>
    </location>
</feature>
<keyword evidence="4 6" id="KW-1133">Transmembrane helix</keyword>
<evidence type="ECO:0000256" key="3">
    <source>
        <dbReference type="ARBA" id="ARBA00022692"/>
    </source>
</evidence>
<feature type="transmembrane region" description="Helical" evidence="6">
    <location>
        <begin position="345"/>
        <end position="365"/>
    </location>
</feature>
<dbReference type="PROSITE" id="PS50850">
    <property type="entry name" value="MFS"/>
    <property type="match status" value="1"/>
</dbReference>
<comment type="subcellular location">
    <subcellularLocation>
        <location evidence="1">Cell membrane</location>
        <topology evidence="1">Multi-pass membrane protein</topology>
    </subcellularLocation>
</comment>
<keyword evidence="3 6" id="KW-0812">Transmembrane</keyword>
<dbReference type="PANTHER" id="PTHR23513">
    <property type="entry name" value="INTEGRAL MEMBRANE EFFLUX PROTEIN-RELATED"/>
    <property type="match status" value="1"/>
</dbReference>
<reference evidence="8" key="1">
    <citation type="submission" date="2020-05" db="EMBL/GenBank/DDBJ databases">
        <authorList>
            <person name="Chiriac C."/>
            <person name="Salcher M."/>
            <person name="Ghai R."/>
            <person name="Kavagutti S V."/>
        </authorList>
    </citation>
    <scope>NUCLEOTIDE SEQUENCE</scope>
</reference>